<dbReference type="InterPro" id="IPR003594">
    <property type="entry name" value="HATPase_dom"/>
</dbReference>
<dbReference type="GO" id="GO:0000155">
    <property type="term" value="F:phosphorelay sensor kinase activity"/>
    <property type="evidence" value="ECO:0007669"/>
    <property type="project" value="InterPro"/>
</dbReference>
<keyword evidence="10 11" id="KW-0472">Membrane</keyword>
<dbReference type="InterPro" id="IPR003660">
    <property type="entry name" value="HAMP_dom"/>
</dbReference>
<dbReference type="KEGG" id="aol:S58_25800"/>
<comment type="subcellular location">
    <subcellularLocation>
        <location evidence="2">Membrane</location>
    </subcellularLocation>
</comment>
<accession>M4Z6C5</accession>
<keyword evidence="6 11" id="KW-0812">Transmembrane</keyword>
<dbReference type="PRINTS" id="PR00344">
    <property type="entry name" value="BCTRLSENSOR"/>
</dbReference>
<feature type="transmembrane region" description="Helical" evidence="11">
    <location>
        <begin position="168"/>
        <end position="189"/>
    </location>
</feature>
<keyword evidence="5" id="KW-0808">Transferase</keyword>
<keyword evidence="4" id="KW-0597">Phosphoprotein</keyword>
<evidence type="ECO:0000256" key="6">
    <source>
        <dbReference type="ARBA" id="ARBA00022692"/>
    </source>
</evidence>
<evidence type="ECO:0000256" key="7">
    <source>
        <dbReference type="ARBA" id="ARBA00022777"/>
    </source>
</evidence>
<feature type="domain" description="HAMP" evidence="13">
    <location>
        <begin position="188"/>
        <end position="239"/>
    </location>
</feature>
<comment type="catalytic activity">
    <reaction evidence="1">
        <text>ATP + protein L-histidine = ADP + protein N-phospho-L-histidine.</text>
        <dbReference type="EC" id="2.7.13.3"/>
    </reaction>
</comment>
<evidence type="ECO:0000313" key="14">
    <source>
        <dbReference type="EMBL" id="BAM88586.1"/>
    </source>
</evidence>
<dbReference type="PANTHER" id="PTHR45436">
    <property type="entry name" value="SENSOR HISTIDINE KINASE YKOH"/>
    <property type="match status" value="1"/>
</dbReference>
<dbReference type="RefSeq" id="WP_015665708.1">
    <property type="nucleotide sequence ID" value="NC_020453.1"/>
</dbReference>
<name>M4Z6C5_9BRAD</name>
<dbReference type="InterPro" id="IPR003661">
    <property type="entry name" value="HisK_dim/P_dom"/>
</dbReference>
<dbReference type="SMART" id="SM00387">
    <property type="entry name" value="HATPase_c"/>
    <property type="match status" value="1"/>
</dbReference>
<dbReference type="InterPro" id="IPR005467">
    <property type="entry name" value="His_kinase_dom"/>
</dbReference>
<dbReference type="InterPro" id="IPR050428">
    <property type="entry name" value="TCS_sensor_his_kinase"/>
</dbReference>
<dbReference type="CDD" id="cd00082">
    <property type="entry name" value="HisKA"/>
    <property type="match status" value="1"/>
</dbReference>
<dbReference type="AlphaFoldDB" id="M4Z6C5"/>
<dbReference type="PROSITE" id="PS50885">
    <property type="entry name" value="HAMP"/>
    <property type="match status" value="1"/>
</dbReference>
<dbReference type="GO" id="GO:0005886">
    <property type="term" value="C:plasma membrane"/>
    <property type="evidence" value="ECO:0007669"/>
    <property type="project" value="TreeGrafter"/>
</dbReference>
<evidence type="ECO:0000259" key="13">
    <source>
        <dbReference type="PROSITE" id="PS50885"/>
    </source>
</evidence>
<dbReference type="InterPro" id="IPR004358">
    <property type="entry name" value="Sig_transdc_His_kin-like_C"/>
</dbReference>
<gene>
    <name evidence="14" type="ORF">S58_25800</name>
</gene>
<dbReference type="PATRIC" id="fig|1245469.3.peg.2645"/>
<organism evidence="14 15">
    <name type="scientific">Bradyrhizobium oligotrophicum S58</name>
    <dbReference type="NCBI Taxonomy" id="1245469"/>
    <lineage>
        <taxon>Bacteria</taxon>
        <taxon>Pseudomonadati</taxon>
        <taxon>Pseudomonadota</taxon>
        <taxon>Alphaproteobacteria</taxon>
        <taxon>Hyphomicrobiales</taxon>
        <taxon>Nitrobacteraceae</taxon>
        <taxon>Bradyrhizobium</taxon>
    </lineage>
</organism>
<dbReference type="STRING" id="1245469.S58_25800"/>
<keyword evidence="9" id="KW-0902">Two-component regulatory system</keyword>
<keyword evidence="8 11" id="KW-1133">Transmembrane helix</keyword>
<evidence type="ECO:0000256" key="2">
    <source>
        <dbReference type="ARBA" id="ARBA00004370"/>
    </source>
</evidence>
<evidence type="ECO:0000256" key="5">
    <source>
        <dbReference type="ARBA" id="ARBA00022679"/>
    </source>
</evidence>
<dbReference type="Pfam" id="PF02518">
    <property type="entry name" value="HATPase_c"/>
    <property type="match status" value="1"/>
</dbReference>
<dbReference type="EMBL" id="AP012603">
    <property type="protein sequence ID" value="BAM88586.1"/>
    <property type="molecule type" value="Genomic_DNA"/>
</dbReference>
<dbReference type="EC" id="2.7.13.3" evidence="3"/>
<evidence type="ECO:0000313" key="15">
    <source>
        <dbReference type="Proteomes" id="UP000011841"/>
    </source>
</evidence>
<keyword evidence="7 14" id="KW-0418">Kinase</keyword>
<dbReference type="SUPFAM" id="SSF55874">
    <property type="entry name" value="ATPase domain of HSP90 chaperone/DNA topoisomerase II/histidine kinase"/>
    <property type="match status" value="1"/>
</dbReference>
<evidence type="ECO:0000256" key="3">
    <source>
        <dbReference type="ARBA" id="ARBA00012438"/>
    </source>
</evidence>
<protein>
    <recommendedName>
        <fullName evidence="3">histidine kinase</fullName>
        <ecNumber evidence="3">2.7.13.3</ecNumber>
    </recommendedName>
</protein>
<evidence type="ECO:0000256" key="9">
    <source>
        <dbReference type="ARBA" id="ARBA00023012"/>
    </source>
</evidence>
<evidence type="ECO:0000256" key="11">
    <source>
        <dbReference type="SAM" id="Phobius"/>
    </source>
</evidence>
<evidence type="ECO:0000256" key="1">
    <source>
        <dbReference type="ARBA" id="ARBA00000085"/>
    </source>
</evidence>
<dbReference type="PANTHER" id="PTHR45436:SF5">
    <property type="entry name" value="SENSOR HISTIDINE KINASE TRCS"/>
    <property type="match status" value="1"/>
</dbReference>
<feature type="domain" description="Histidine kinase" evidence="12">
    <location>
        <begin position="247"/>
        <end position="450"/>
    </location>
</feature>
<proteinExistence type="predicted"/>
<keyword evidence="15" id="KW-1185">Reference proteome</keyword>
<evidence type="ECO:0000259" key="12">
    <source>
        <dbReference type="PROSITE" id="PS50109"/>
    </source>
</evidence>
<dbReference type="Gene3D" id="3.30.565.10">
    <property type="entry name" value="Histidine kinase-like ATPase, C-terminal domain"/>
    <property type="match status" value="1"/>
</dbReference>
<dbReference type="Proteomes" id="UP000011841">
    <property type="component" value="Chromosome"/>
</dbReference>
<dbReference type="PROSITE" id="PS50109">
    <property type="entry name" value="HIS_KIN"/>
    <property type="match status" value="1"/>
</dbReference>
<evidence type="ECO:0000256" key="10">
    <source>
        <dbReference type="ARBA" id="ARBA00023136"/>
    </source>
</evidence>
<sequence length="477" mass="50224">MRLGSLRLRLVAAGTIALLVALGVAGFGMVVLFKRHVARTLAADLDVHLRQLLNGLEVDAEGRIVVSRPPADPRFVVPLSGLYWQISDDHGLLLRSRSLWDTILPLPIDEPGPSDVHQHELAGPDGAHVLVAERGIVMNPESQIKVRAAVAYDLDGAAIAVRNFAKDLSIALAVLAFILAVGTSVQVSLGLRPLAVLRRGVAEIRSGRRQHLPVDVPTEVAPLVEEVNALLDAQSREIMRSRSRAADLAHGFKTPLAALTADAARLKELGQLELARNVEDVAEAMSRQVDRELALARLRGKARGGPEAATELAPLVDALLGTLGRTPAAAHVSFDGEVPSGLRVAMDRTDLAEVLGNLLENAARHAASTVRIVASAAPLIVSVEDDGPGIPEAKIGRVLERGGRLDEQGPGSGLGLAIVQDVLEAYGWRLQIGRSELGGARITIAPAIVPALRGPQPVASNVTSKAASPLPSILTAG</sequence>
<dbReference type="HOGENOM" id="CLU_000445_42_3_5"/>
<dbReference type="InterPro" id="IPR036890">
    <property type="entry name" value="HATPase_C_sf"/>
</dbReference>
<reference evidence="14 15" key="1">
    <citation type="journal article" date="2013" name="Appl. Environ. Microbiol.">
        <title>Genome analysis suggests that the soil oligotrophic bacterium Agromonas oligotrophica (Bradyrhizobium oligotrophicum) is a nitrogen-fixing symbiont of Aeschynomene indica.</title>
        <authorList>
            <person name="Okubo T."/>
            <person name="Fukushima S."/>
            <person name="Itakura M."/>
            <person name="Oshima K."/>
            <person name="Longtonglang A."/>
            <person name="Teaumroong N."/>
            <person name="Mitsui H."/>
            <person name="Hattori M."/>
            <person name="Hattori R."/>
            <person name="Hattori T."/>
            <person name="Minamisawa K."/>
        </authorList>
    </citation>
    <scope>NUCLEOTIDE SEQUENCE [LARGE SCALE GENOMIC DNA]</scope>
    <source>
        <strain evidence="14 15">S58</strain>
    </source>
</reference>
<evidence type="ECO:0000256" key="4">
    <source>
        <dbReference type="ARBA" id="ARBA00022553"/>
    </source>
</evidence>
<feature type="transmembrane region" description="Helical" evidence="11">
    <location>
        <begin position="12"/>
        <end position="33"/>
    </location>
</feature>
<evidence type="ECO:0000256" key="8">
    <source>
        <dbReference type="ARBA" id="ARBA00022989"/>
    </source>
</evidence>
<dbReference type="eggNOG" id="COG0642">
    <property type="taxonomic scope" value="Bacteria"/>
</dbReference>
<dbReference type="Gene3D" id="1.10.287.130">
    <property type="match status" value="1"/>
</dbReference>
<dbReference type="GeneID" id="301816467"/>